<evidence type="ECO:0000313" key="1">
    <source>
        <dbReference type="EMBL" id="SUQ25854.1"/>
    </source>
</evidence>
<reference evidence="1 2" key="1">
    <citation type="submission" date="2017-08" db="EMBL/GenBank/DDBJ databases">
        <authorList>
            <person name="de Groot N.N."/>
        </authorList>
    </citation>
    <scope>NUCLEOTIDE SEQUENCE [LARGE SCALE GENOMIC DNA]</scope>
    <source>
        <strain evidence="1 2">HM2</strain>
    </source>
</reference>
<sequence>MNRKVVKVNKHVVEIPEQSPWDSGFSIFKRRIGELMQLSGNDDSAIDDDDLIPYYRMGESETFVLSALGCTGY</sequence>
<accession>A0A380S8K4</accession>
<dbReference type="RefSeq" id="WP_014546617.1">
    <property type="nucleotide sequence ID" value="NZ_UHJL01000004.1"/>
</dbReference>
<evidence type="ECO:0000313" key="2">
    <source>
        <dbReference type="Proteomes" id="UP000255423"/>
    </source>
</evidence>
<dbReference type="Proteomes" id="UP000255423">
    <property type="component" value="Unassembled WGS sequence"/>
</dbReference>
<name>A0A380S8K4_FIBSU</name>
<protein>
    <submittedName>
        <fullName evidence="1">Uncharacterized protein</fullName>
    </submittedName>
</protein>
<gene>
    <name evidence="1" type="ORF">SAMN05661053_2649</name>
</gene>
<dbReference type="EMBL" id="UHJL01000004">
    <property type="protein sequence ID" value="SUQ25854.1"/>
    <property type="molecule type" value="Genomic_DNA"/>
</dbReference>
<proteinExistence type="predicted"/>
<dbReference type="AlphaFoldDB" id="A0A380S8K4"/>
<organism evidence="1 2">
    <name type="scientific">Fibrobacter succinogenes</name>
    <name type="common">Bacteroides succinogenes</name>
    <dbReference type="NCBI Taxonomy" id="833"/>
    <lineage>
        <taxon>Bacteria</taxon>
        <taxon>Pseudomonadati</taxon>
        <taxon>Fibrobacterota</taxon>
        <taxon>Fibrobacteria</taxon>
        <taxon>Fibrobacterales</taxon>
        <taxon>Fibrobacteraceae</taxon>
        <taxon>Fibrobacter</taxon>
    </lineage>
</organism>